<dbReference type="AlphaFoldDB" id="A0A444Z2J2"/>
<dbReference type="EMBL" id="SDMP01000015">
    <property type="protein sequence ID" value="RYR08284.1"/>
    <property type="molecule type" value="Genomic_DNA"/>
</dbReference>
<evidence type="ECO:0000313" key="1">
    <source>
        <dbReference type="EMBL" id="RYR08284.1"/>
    </source>
</evidence>
<name>A0A444Z2J2_ARAHY</name>
<accession>A0A444Z2J2</accession>
<keyword evidence="2" id="KW-1185">Reference proteome</keyword>
<organism evidence="1 2">
    <name type="scientific">Arachis hypogaea</name>
    <name type="common">Peanut</name>
    <dbReference type="NCBI Taxonomy" id="3818"/>
    <lineage>
        <taxon>Eukaryota</taxon>
        <taxon>Viridiplantae</taxon>
        <taxon>Streptophyta</taxon>
        <taxon>Embryophyta</taxon>
        <taxon>Tracheophyta</taxon>
        <taxon>Spermatophyta</taxon>
        <taxon>Magnoliopsida</taxon>
        <taxon>eudicotyledons</taxon>
        <taxon>Gunneridae</taxon>
        <taxon>Pentapetalae</taxon>
        <taxon>rosids</taxon>
        <taxon>fabids</taxon>
        <taxon>Fabales</taxon>
        <taxon>Fabaceae</taxon>
        <taxon>Papilionoideae</taxon>
        <taxon>50 kb inversion clade</taxon>
        <taxon>dalbergioids sensu lato</taxon>
        <taxon>Dalbergieae</taxon>
        <taxon>Pterocarpus clade</taxon>
        <taxon>Arachis</taxon>
    </lineage>
</organism>
<comment type="caution">
    <text evidence="1">The sequence shown here is derived from an EMBL/GenBank/DDBJ whole genome shotgun (WGS) entry which is preliminary data.</text>
</comment>
<evidence type="ECO:0000313" key="2">
    <source>
        <dbReference type="Proteomes" id="UP000289738"/>
    </source>
</evidence>
<sequence length="209" mass="24678">MEFSSRKIVIAAVKDYAICRCVDYQVYEILNILCQIYTIRHNMIRKKYCSEIRRYNDIHTCIRATIFQDHSKLSSITIVEAKSNFLRKFKAPYQQNLIVNIGYSRTVRKHQLRYKHLRKRGETYTSELLTQTYQQTRLTQTTTIYDTSHTSQWKLDHSNYLYQTRTVVSSRLFRGCCVVVGMEVLSCSRDKGIGKLNENMVNDLNDFKS</sequence>
<proteinExistence type="predicted"/>
<protein>
    <submittedName>
        <fullName evidence="1">Uncharacterized protein</fullName>
    </submittedName>
</protein>
<gene>
    <name evidence="1" type="ORF">Ahy_B05g075887</name>
</gene>
<dbReference type="Proteomes" id="UP000289738">
    <property type="component" value="Chromosome B05"/>
</dbReference>
<reference evidence="1 2" key="1">
    <citation type="submission" date="2019-01" db="EMBL/GenBank/DDBJ databases">
        <title>Sequencing of cultivated peanut Arachis hypogaea provides insights into genome evolution and oil improvement.</title>
        <authorList>
            <person name="Chen X."/>
        </authorList>
    </citation>
    <scope>NUCLEOTIDE SEQUENCE [LARGE SCALE GENOMIC DNA]</scope>
    <source>
        <strain evidence="2">cv. Fuhuasheng</strain>
        <tissue evidence="1">Leaves</tissue>
    </source>
</reference>